<feature type="coiled-coil region" evidence="6">
    <location>
        <begin position="94"/>
        <end position="157"/>
    </location>
</feature>
<evidence type="ECO:0000256" key="6">
    <source>
        <dbReference type="SAM" id="Coils"/>
    </source>
</evidence>
<evidence type="ECO:0000256" key="2">
    <source>
        <dbReference type="ARBA" id="ARBA00023015"/>
    </source>
</evidence>
<name>A0A3B6NJR2_WHEAT</name>
<reference evidence="8" key="2">
    <citation type="submission" date="2018-10" db="UniProtKB">
        <authorList>
            <consortium name="EnsemblPlants"/>
        </authorList>
    </citation>
    <scope>IDENTIFICATION</scope>
</reference>
<dbReference type="Pfam" id="PF00319">
    <property type="entry name" value="SRF-TF"/>
    <property type="match status" value="1"/>
</dbReference>
<accession>A0A3B6NJR2</accession>
<dbReference type="STRING" id="4565.A0A3B6NJR2"/>
<dbReference type="KEGG" id="taes:123129289"/>
<feature type="domain" description="MADS-box" evidence="7">
    <location>
        <begin position="1"/>
        <end position="61"/>
    </location>
</feature>
<dbReference type="RefSeq" id="XP_044405450.1">
    <property type="nucleotide sequence ID" value="XM_044549515.1"/>
</dbReference>
<dbReference type="Proteomes" id="UP000019116">
    <property type="component" value="Chromosome 6A"/>
</dbReference>
<dbReference type="Gramene" id="TraesCS6A02G020900.1">
    <property type="protein sequence ID" value="TraesCS6A02G020900.1.cds1"/>
    <property type="gene ID" value="TraesCS6A02G020900"/>
</dbReference>
<dbReference type="PROSITE" id="PS50066">
    <property type="entry name" value="MADS_BOX_2"/>
    <property type="match status" value="1"/>
</dbReference>
<evidence type="ECO:0000256" key="4">
    <source>
        <dbReference type="ARBA" id="ARBA00023163"/>
    </source>
</evidence>
<dbReference type="Gramene" id="TraesCS6A03G0045600.1">
    <property type="protein sequence ID" value="TraesCS6A03G0045600.1.CDS1"/>
    <property type="gene ID" value="TraesCS6A03G0045600"/>
</dbReference>
<dbReference type="GO" id="GO:0046983">
    <property type="term" value="F:protein dimerization activity"/>
    <property type="evidence" value="ECO:0007669"/>
    <property type="project" value="InterPro"/>
</dbReference>
<dbReference type="GO" id="GO:0000981">
    <property type="term" value="F:DNA-binding transcription factor activity, RNA polymerase II-specific"/>
    <property type="evidence" value="ECO:0000318"/>
    <property type="project" value="GO_Central"/>
</dbReference>
<organism evidence="8">
    <name type="scientific">Triticum aestivum</name>
    <name type="common">Wheat</name>
    <dbReference type="NCBI Taxonomy" id="4565"/>
    <lineage>
        <taxon>Eukaryota</taxon>
        <taxon>Viridiplantae</taxon>
        <taxon>Streptophyta</taxon>
        <taxon>Embryophyta</taxon>
        <taxon>Tracheophyta</taxon>
        <taxon>Spermatophyta</taxon>
        <taxon>Magnoliopsida</taxon>
        <taxon>Liliopsida</taxon>
        <taxon>Poales</taxon>
        <taxon>Poaceae</taxon>
        <taxon>BOP clade</taxon>
        <taxon>Pooideae</taxon>
        <taxon>Triticodae</taxon>
        <taxon>Triticeae</taxon>
        <taxon>Triticinae</taxon>
        <taxon>Triticum</taxon>
    </lineage>
</organism>
<dbReference type="SUPFAM" id="SSF55455">
    <property type="entry name" value="SRF-like"/>
    <property type="match status" value="1"/>
</dbReference>
<dbReference type="SMR" id="A0A3B6NJR2"/>
<keyword evidence="5" id="KW-0539">Nucleus</keyword>
<evidence type="ECO:0000313" key="8">
    <source>
        <dbReference type="EnsemblPlants" id="TraesCS6A02G020900.1.cds1"/>
    </source>
</evidence>
<proteinExistence type="predicted"/>
<keyword evidence="3" id="KW-0238">DNA-binding</keyword>
<keyword evidence="6" id="KW-0175">Coiled coil</keyword>
<keyword evidence="9" id="KW-1185">Reference proteome</keyword>
<dbReference type="CDD" id="cd00266">
    <property type="entry name" value="MADS_SRF_like"/>
    <property type="match status" value="1"/>
</dbReference>
<keyword evidence="2" id="KW-0805">Transcription regulation</keyword>
<dbReference type="OrthoDB" id="762064at2759"/>
<sequence>MARKKVALRYIRNDSTRLNTLKKRTKNLMKKAGEVATLCNAKACVLVYGEGAMVPEVFPSHAEAMAILSRFESMPEVPQLKKKMDQETILSRCLIQLRHQVEKIRCEREDREARILLHKAMVSGHLPGNIEELTTMARKLELILKSLRERITKITGQPPVYQAQAPYVTGGMDMGSPMYQALRQQQEGWLDMARSQGNPDTQIYNGHSTSL</sequence>
<dbReference type="GeneID" id="123129289"/>
<protein>
    <recommendedName>
        <fullName evidence="7">MADS-box domain-containing protein</fullName>
    </recommendedName>
</protein>
<gene>
    <name evidence="8" type="primary">LOC123129289</name>
</gene>
<evidence type="ECO:0000313" key="9">
    <source>
        <dbReference type="Proteomes" id="UP000019116"/>
    </source>
</evidence>
<evidence type="ECO:0000256" key="5">
    <source>
        <dbReference type="ARBA" id="ARBA00023242"/>
    </source>
</evidence>
<dbReference type="GO" id="GO:0000978">
    <property type="term" value="F:RNA polymerase II cis-regulatory region sequence-specific DNA binding"/>
    <property type="evidence" value="ECO:0000318"/>
    <property type="project" value="GO_Central"/>
</dbReference>
<dbReference type="InterPro" id="IPR036879">
    <property type="entry name" value="TF_MADSbox_sf"/>
</dbReference>
<dbReference type="GO" id="GO:0005634">
    <property type="term" value="C:nucleus"/>
    <property type="evidence" value="ECO:0007669"/>
    <property type="project" value="UniProtKB-SubCell"/>
</dbReference>
<evidence type="ECO:0000256" key="1">
    <source>
        <dbReference type="ARBA" id="ARBA00004123"/>
    </source>
</evidence>
<dbReference type="GO" id="GO:0045944">
    <property type="term" value="P:positive regulation of transcription by RNA polymerase II"/>
    <property type="evidence" value="ECO:0007669"/>
    <property type="project" value="InterPro"/>
</dbReference>
<dbReference type="Gramene" id="TraesNOR6A03G03271150.1">
    <property type="protein sequence ID" value="TraesNOR6A03G03271150.1.CDS1"/>
    <property type="gene ID" value="TraesNOR6A03G03271150"/>
</dbReference>
<dbReference type="InterPro" id="IPR050142">
    <property type="entry name" value="MADS-box/MEF2_TF"/>
</dbReference>
<dbReference type="PRINTS" id="PR00404">
    <property type="entry name" value="MADSDOMAIN"/>
</dbReference>
<dbReference type="EnsemblPlants" id="TraesCS6A02G020900.1">
    <property type="protein sequence ID" value="TraesCS6A02G020900.1.cds1"/>
    <property type="gene ID" value="TraesCS6A02G020900"/>
</dbReference>
<evidence type="ECO:0000259" key="7">
    <source>
        <dbReference type="PROSITE" id="PS50066"/>
    </source>
</evidence>
<dbReference type="PANTHER" id="PTHR48019">
    <property type="entry name" value="SERUM RESPONSE FACTOR HOMOLOG"/>
    <property type="match status" value="1"/>
</dbReference>
<comment type="subcellular location">
    <subcellularLocation>
        <location evidence="1">Nucleus</location>
    </subcellularLocation>
</comment>
<evidence type="ECO:0000256" key="3">
    <source>
        <dbReference type="ARBA" id="ARBA00023125"/>
    </source>
</evidence>
<dbReference type="Gene3D" id="3.40.1810.10">
    <property type="entry name" value="Transcription factor, MADS-box"/>
    <property type="match status" value="1"/>
</dbReference>
<keyword evidence="4" id="KW-0804">Transcription</keyword>
<dbReference type="AlphaFoldDB" id="A0A3B6NJR2"/>
<dbReference type="Gramene" id="TraesNORUn03G04769470.1">
    <property type="protein sequence ID" value="TraesNORUn03G04769470.1.CDS1"/>
    <property type="gene ID" value="TraesNORUn03G04769470"/>
</dbReference>
<dbReference type="SMART" id="SM00432">
    <property type="entry name" value="MADS"/>
    <property type="match status" value="1"/>
</dbReference>
<dbReference type="GO" id="GO:0006357">
    <property type="term" value="P:regulation of transcription by RNA polymerase II"/>
    <property type="evidence" value="ECO:0000318"/>
    <property type="project" value="GO_Central"/>
</dbReference>
<dbReference type="InterPro" id="IPR033897">
    <property type="entry name" value="SRF-like_MADS-box"/>
</dbReference>
<dbReference type="InterPro" id="IPR002100">
    <property type="entry name" value="TF_MADSbox"/>
</dbReference>
<dbReference type="OMA" id="DAFAMTP"/>
<reference evidence="8" key="1">
    <citation type="submission" date="2018-08" db="EMBL/GenBank/DDBJ databases">
        <authorList>
            <person name="Rossello M."/>
        </authorList>
    </citation>
    <scope>NUCLEOTIDE SEQUENCE [LARGE SCALE GENOMIC DNA]</scope>
    <source>
        <strain evidence="8">cv. Chinese Spring</strain>
    </source>
</reference>